<keyword evidence="4" id="KW-1185">Reference proteome</keyword>
<dbReference type="AlphaFoldDB" id="A0A938Y5M5"/>
<dbReference type="Proteomes" id="UP000663791">
    <property type="component" value="Unassembled WGS sequence"/>
</dbReference>
<feature type="domain" description="DUF559" evidence="2">
    <location>
        <begin position="233"/>
        <end position="282"/>
    </location>
</feature>
<evidence type="ECO:0000313" key="4">
    <source>
        <dbReference type="Proteomes" id="UP000663791"/>
    </source>
</evidence>
<evidence type="ECO:0000256" key="1">
    <source>
        <dbReference type="SAM" id="MobiDB-lite"/>
    </source>
</evidence>
<dbReference type="Gene3D" id="3.40.960.10">
    <property type="entry name" value="VSR Endonuclease"/>
    <property type="match status" value="1"/>
</dbReference>
<dbReference type="Pfam" id="PF04480">
    <property type="entry name" value="DUF559"/>
    <property type="match status" value="1"/>
</dbReference>
<organism evidence="3 4">
    <name type="scientific">Nocardioides faecalis</name>
    <dbReference type="NCBI Taxonomy" id="2803858"/>
    <lineage>
        <taxon>Bacteria</taxon>
        <taxon>Bacillati</taxon>
        <taxon>Actinomycetota</taxon>
        <taxon>Actinomycetes</taxon>
        <taxon>Propionibacteriales</taxon>
        <taxon>Nocardioidaceae</taxon>
        <taxon>Nocardioides</taxon>
    </lineage>
</organism>
<proteinExistence type="predicted"/>
<dbReference type="InterPro" id="IPR011335">
    <property type="entry name" value="Restrct_endonuc-II-like"/>
</dbReference>
<evidence type="ECO:0000259" key="2">
    <source>
        <dbReference type="Pfam" id="PF04480"/>
    </source>
</evidence>
<accession>A0A938Y5M5</accession>
<protein>
    <submittedName>
        <fullName evidence="3">DUF559 domain-containing protein</fullName>
    </submittedName>
</protein>
<sequence length="321" mass="36007">MSSSRSQATAPPALPSTPVTAGHLRELGITRSTLRRMVREGVVRHVTRDVYVAADLEDSVELRCRAIARVVRPHQVVCDRTAAWLWGVDAFAYGELDDPPIETAALRGSTPCRRAAVQGHTRDLSPDDVCTVAGVRLTTPLRTALDLGCTLHRREALAALDAFRRLHGLSLGLLSTACTRYARRRGVVQLRELIALSDPLAESARESWTRLAILDAGLPAPELQVWVHVDGVPRYRLDLAYRRRRVAIEYDGWEAHHRDPEQREHDDERRRWLREQGWTVVVVRAGDFTGAGLDRWLAALREALGTSYSSRRRLERGRSVA</sequence>
<dbReference type="InterPro" id="IPR007569">
    <property type="entry name" value="DUF559"/>
</dbReference>
<feature type="region of interest" description="Disordered" evidence="1">
    <location>
        <begin position="1"/>
        <end position="20"/>
    </location>
</feature>
<evidence type="ECO:0000313" key="3">
    <source>
        <dbReference type="EMBL" id="MBM9459644.1"/>
    </source>
</evidence>
<reference evidence="3" key="1">
    <citation type="submission" date="2021-01" db="EMBL/GenBank/DDBJ databases">
        <title>Novel species in genus Nocardioides.</title>
        <authorList>
            <person name="Zhang G."/>
        </authorList>
    </citation>
    <scope>NUCLEOTIDE SEQUENCE</scope>
    <source>
        <strain evidence="3">Zg-536</strain>
    </source>
</reference>
<dbReference type="SUPFAM" id="SSF52980">
    <property type="entry name" value="Restriction endonuclease-like"/>
    <property type="match status" value="1"/>
</dbReference>
<gene>
    <name evidence="3" type="ORF">JK386_06995</name>
</gene>
<name>A0A938Y5M5_9ACTN</name>
<dbReference type="RefSeq" id="WP_205290955.1">
    <property type="nucleotide sequence ID" value="NZ_CP074406.1"/>
</dbReference>
<dbReference type="EMBL" id="JAERTX010000005">
    <property type="protein sequence ID" value="MBM9459644.1"/>
    <property type="molecule type" value="Genomic_DNA"/>
</dbReference>
<comment type="caution">
    <text evidence="3">The sequence shown here is derived from an EMBL/GenBank/DDBJ whole genome shotgun (WGS) entry which is preliminary data.</text>
</comment>